<keyword evidence="5" id="KW-0547">Nucleotide-binding</keyword>
<dbReference type="Pfam" id="PF00005">
    <property type="entry name" value="ABC_tran"/>
    <property type="match status" value="1"/>
</dbReference>
<dbReference type="PROSITE" id="PS50893">
    <property type="entry name" value="ABC_TRANSPORTER_2"/>
    <property type="match status" value="1"/>
</dbReference>
<dbReference type="EMBL" id="JBHLUX010000001">
    <property type="protein sequence ID" value="MFC0469105.1"/>
    <property type="molecule type" value="Genomic_DNA"/>
</dbReference>
<evidence type="ECO:0000256" key="2">
    <source>
        <dbReference type="ARBA" id="ARBA00005417"/>
    </source>
</evidence>
<protein>
    <submittedName>
        <fullName evidence="9">ABC transporter ATP-binding protein</fullName>
    </submittedName>
</protein>
<evidence type="ECO:0000256" key="7">
    <source>
        <dbReference type="ARBA" id="ARBA00023136"/>
    </source>
</evidence>
<dbReference type="PANTHER" id="PTHR43297">
    <property type="entry name" value="OLIGOPEPTIDE TRANSPORT ATP-BINDING PROTEIN APPD"/>
    <property type="match status" value="1"/>
</dbReference>
<evidence type="ECO:0000313" key="9">
    <source>
        <dbReference type="EMBL" id="MFC0469105.1"/>
    </source>
</evidence>
<dbReference type="InterPro" id="IPR013563">
    <property type="entry name" value="Oligopep_ABC_C"/>
</dbReference>
<dbReference type="Proteomes" id="UP001589838">
    <property type="component" value="Unassembled WGS sequence"/>
</dbReference>
<dbReference type="Pfam" id="PF08352">
    <property type="entry name" value="oligo_HPY"/>
    <property type="match status" value="1"/>
</dbReference>
<evidence type="ECO:0000256" key="1">
    <source>
        <dbReference type="ARBA" id="ARBA00004202"/>
    </source>
</evidence>
<dbReference type="InterPro" id="IPR003593">
    <property type="entry name" value="AAA+_ATPase"/>
</dbReference>
<keyword evidence="10" id="KW-1185">Reference proteome</keyword>
<dbReference type="SUPFAM" id="SSF52540">
    <property type="entry name" value="P-loop containing nucleoside triphosphate hydrolases"/>
    <property type="match status" value="1"/>
</dbReference>
<name>A0ABV6K833_9BACI</name>
<dbReference type="InterPro" id="IPR050388">
    <property type="entry name" value="ABC_Ni/Peptide_Import"/>
</dbReference>
<evidence type="ECO:0000256" key="5">
    <source>
        <dbReference type="ARBA" id="ARBA00022741"/>
    </source>
</evidence>
<reference evidence="9 10" key="1">
    <citation type="submission" date="2024-09" db="EMBL/GenBank/DDBJ databases">
        <authorList>
            <person name="Sun Q."/>
            <person name="Mori K."/>
        </authorList>
    </citation>
    <scope>NUCLEOTIDE SEQUENCE [LARGE SCALE GENOMIC DNA]</scope>
    <source>
        <strain evidence="9 10">NCAIM B.02610</strain>
    </source>
</reference>
<gene>
    <name evidence="9" type="ORF">ACFFHM_00610</name>
</gene>
<evidence type="ECO:0000259" key="8">
    <source>
        <dbReference type="PROSITE" id="PS50893"/>
    </source>
</evidence>
<dbReference type="PROSITE" id="PS00211">
    <property type="entry name" value="ABC_TRANSPORTER_1"/>
    <property type="match status" value="1"/>
</dbReference>
<evidence type="ECO:0000313" key="10">
    <source>
        <dbReference type="Proteomes" id="UP001589838"/>
    </source>
</evidence>
<comment type="caution">
    <text evidence="9">The sequence shown here is derived from an EMBL/GenBank/DDBJ whole genome shotgun (WGS) entry which is preliminary data.</text>
</comment>
<evidence type="ECO:0000256" key="6">
    <source>
        <dbReference type="ARBA" id="ARBA00022840"/>
    </source>
</evidence>
<dbReference type="GO" id="GO:0005524">
    <property type="term" value="F:ATP binding"/>
    <property type="evidence" value="ECO:0007669"/>
    <property type="project" value="UniProtKB-KW"/>
</dbReference>
<evidence type="ECO:0000256" key="3">
    <source>
        <dbReference type="ARBA" id="ARBA00022448"/>
    </source>
</evidence>
<proteinExistence type="inferred from homology"/>
<dbReference type="SMART" id="SM00382">
    <property type="entry name" value="AAA"/>
    <property type="match status" value="1"/>
</dbReference>
<dbReference type="InterPro" id="IPR003439">
    <property type="entry name" value="ABC_transporter-like_ATP-bd"/>
</dbReference>
<accession>A0ABV6K833</accession>
<organism evidence="9 10">
    <name type="scientific">Halalkalibacter kiskunsagensis</name>
    <dbReference type="NCBI Taxonomy" id="1548599"/>
    <lineage>
        <taxon>Bacteria</taxon>
        <taxon>Bacillati</taxon>
        <taxon>Bacillota</taxon>
        <taxon>Bacilli</taxon>
        <taxon>Bacillales</taxon>
        <taxon>Bacillaceae</taxon>
        <taxon>Halalkalibacter</taxon>
    </lineage>
</organism>
<comment type="subcellular location">
    <subcellularLocation>
        <location evidence="1">Cell membrane</location>
        <topology evidence="1">Peripheral membrane protein</topology>
    </subcellularLocation>
</comment>
<keyword evidence="7" id="KW-0472">Membrane</keyword>
<evidence type="ECO:0000256" key="4">
    <source>
        <dbReference type="ARBA" id="ARBA00022475"/>
    </source>
</evidence>
<dbReference type="InterPro" id="IPR027417">
    <property type="entry name" value="P-loop_NTPase"/>
</dbReference>
<dbReference type="PANTHER" id="PTHR43297:SF2">
    <property type="entry name" value="DIPEPTIDE TRANSPORT ATP-BINDING PROTEIN DPPD"/>
    <property type="match status" value="1"/>
</dbReference>
<dbReference type="CDD" id="cd03257">
    <property type="entry name" value="ABC_NikE_OppD_transporters"/>
    <property type="match status" value="1"/>
</dbReference>
<feature type="domain" description="ABC transporter" evidence="8">
    <location>
        <begin position="7"/>
        <end position="257"/>
    </location>
</feature>
<keyword evidence="3" id="KW-0813">Transport</keyword>
<dbReference type="NCBIfam" id="TIGR01727">
    <property type="entry name" value="oligo_HPY"/>
    <property type="match status" value="1"/>
</dbReference>
<sequence length="330" mass="36405">MSEKAILQVSQLKTHFLTIHGTVPSVDDVSFTVQKGEKVAIVGESGSGKSVTSLSIMRLLSEAGKIVHGSILFEGVNLVEASEKEMQRIRGNEISMIFQEPLSSLNPVMTIGKQITESILMHQKIGKAKAKQQTIELLTKVGIPRAENVFSSYPHLLSGGMRQRVMIAMALSCQPKLLIADEPTTALDVTIQKQILNIVRELSERDGVAILFITHDLGVVAEIADRVIVMYAGQVVEQGDVFTLFDRALHPYTKALLNSTPKLDFTQEELMPIEGTVPPPTAMPTGCRFFDRCKYAAEDCKEEPELVEVSQGHQVRCWLINKENAKTVHV</sequence>
<comment type="similarity">
    <text evidence="2">Belongs to the ABC transporter superfamily.</text>
</comment>
<keyword evidence="4" id="KW-1003">Cell membrane</keyword>
<dbReference type="InterPro" id="IPR017871">
    <property type="entry name" value="ABC_transporter-like_CS"/>
</dbReference>
<dbReference type="RefSeq" id="WP_335958273.1">
    <property type="nucleotide sequence ID" value="NZ_JAXBLX010000001.1"/>
</dbReference>
<keyword evidence="6 9" id="KW-0067">ATP-binding</keyword>
<dbReference type="Gene3D" id="3.40.50.300">
    <property type="entry name" value="P-loop containing nucleotide triphosphate hydrolases"/>
    <property type="match status" value="1"/>
</dbReference>